<reference evidence="2 3" key="1">
    <citation type="journal article" date="2020" name="IScience">
        <title>Genome Sequencing of the Endangered Kingdonia uniflora (Circaeasteraceae, Ranunculales) Reveals Potential Mechanisms of Evolutionary Specialization.</title>
        <authorList>
            <person name="Sun Y."/>
            <person name="Deng T."/>
            <person name="Zhang A."/>
            <person name="Moore M.J."/>
            <person name="Landis J.B."/>
            <person name="Lin N."/>
            <person name="Zhang H."/>
            <person name="Zhang X."/>
            <person name="Huang J."/>
            <person name="Zhang X."/>
            <person name="Sun H."/>
            <person name="Wang H."/>
        </authorList>
    </citation>
    <scope>NUCLEOTIDE SEQUENCE [LARGE SCALE GENOMIC DNA]</scope>
    <source>
        <strain evidence="2">TB1705</strain>
        <tissue evidence="2">Leaf</tissue>
    </source>
</reference>
<feature type="compositionally biased region" description="Low complexity" evidence="1">
    <location>
        <begin position="224"/>
        <end position="247"/>
    </location>
</feature>
<proteinExistence type="predicted"/>
<dbReference type="Proteomes" id="UP000541444">
    <property type="component" value="Unassembled WGS sequence"/>
</dbReference>
<dbReference type="AlphaFoldDB" id="A0A7J7LKN9"/>
<gene>
    <name evidence="2" type="ORF">GIB67_041180</name>
</gene>
<protein>
    <submittedName>
        <fullName evidence="2">Uncharacterized protein</fullName>
    </submittedName>
</protein>
<name>A0A7J7LKN9_9MAGN</name>
<feature type="region of interest" description="Disordered" evidence="1">
    <location>
        <begin position="171"/>
        <end position="194"/>
    </location>
</feature>
<accession>A0A7J7LKN9</accession>
<evidence type="ECO:0000256" key="1">
    <source>
        <dbReference type="SAM" id="MobiDB-lite"/>
    </source>
</evidence>
<sequence length="310" mass="33973">MRKTSNAVNEFKVQTAKCLPLRGLELGSPLLNLTQERACINLQDLVHSAASPSQMPFHWSKLIPCFYVYSVAYGLLVAPSMWSLQNCVVSSSIPGFWNWSRLYHNLAWPKENPKMLPDLSPHKSLQINQDDKFFARVSSEKSSLTNSSFRVYYGVASGSVPFMWESQPGTPKNSCSNTSLPPLTPPPSYHFSPRKEKLVNKKPSKFNLMNSIFPRLNMKKPTVSSSPSSSSSTSSSSSSWTSSPSTSGLHKRFSSSRSSFESRADDEDSSFGSPTSILCFGVNRGCYPFGITKNTISSIVGGHGSGQGTA</sequence>
<evidence type="ECO:0000313" key="2">
    <source>
        <dbReference type="EMBL" id="KAF6143112.1"/>
    </source>
</evidence>
<keyword evidence="3" id="KW-1185">Reference proteome</keyword>
<dbReference type="PANTHER" id="PTHR33257">
    <property type="entry name" value="OS05G0165500 PROTEIN"/>
    <property type="match status" value="1"/>
</dbReference>
<organism evidence="2 3">
    <name type="scientific">Kingdonia uniflora</name>
    <dbReference type="NCBI Taxonomy" id="39325"/>
    <lineage>
        <taxon>Eukaryota</taxon>
        <taxon>Viridiplantae</taxon>
        <taxon>Streptophyta</taxon>
        <taxon>Embryophyta</taxon>
        <taxon>Tracheophyta</taxon>
        <taxon>Spermatophyta</taxon>
        <taxon>Magnoliopsida</taxon>
        <taxon>Ranunculales</taxon>
        <taxon>Circaeasteraceae</taxon>
        <taxon>Kingdonia</taxon>
    </lineage>
</organism>
<evidence type="ECO:0000313" key="3">
    <source>
        <dbReference type="Proteomes" id="UP000541444"/>
    </source>
</evidence>
<comment type="caution">
    <text evidence="2">The sequence shown here is derived from an EMBL/GenBank/DDBJ whole genome shotgun (WGS) entry which is preliminary data.</text>
</comment>
<dbReference type="EMBL" id="JACGCM010002221">
    <property type="protein sequence ID" value="KAF6143112.1"/>
    <property type="molecule type" value="Genomic_DNA"/>
</dbReference>
<dbReference type="PANTHER" id="PTHR33257:SF4">
    <property type="entry name" value="EXPRESSED PROTEIN"/>
    <property type="match status" value="1"/>
</dbReference>
<feature type="region of interest" description="Disordered" evidence="1">
    <location>
        <begin position="218"/>
        <end position="272"/>
    </location>
</feature>
<dbReference type="OrthoDB" id="691043at2759"/>